<feature type="binding site" evidence="19">
    <location>
        <position position="424"/>
    </location>
    <ligand>
        <name>Mg(2+)</name>
        <dbReference type="ChEBI" id="CHEBI:18420"/>
    </ligand>
</feature>
<feature type="binding site" evidence="19">
    <location>
        <position position="422"/>
    </location>
    <ligand>
        <name>Mg(2+)</name>
        <dbReference type="ChEBI" id="CHEBI:18420"/>
    </ligand>
</feature>
<sequence length="1060" mass="119569">LPSAQGVIPGSQIESLIRLLVRSPLLPLPISLPLPLPLSLSVFQKSQYFTTIFYPLLGFSLMFLEFTVLIDSGIFLFIYSTAKYNMWSFLPRYLYLQFSKAANAFFLFITILQQIPDVSPTGKYTTLLPLMIILTISGIKEIVEDYVTICFPVLRENVWKIIMWKEVIVGDIVKASNGQFLPADMVLISSSEPQVTCYVATSNLDGETNLKLRQALLETAQMQTERQLSSLSGKIECEGPNRHFNTFIGTLYLNDESPVPIGPDQVLLRGTQLKNTQWVLGIVVYTGFETKFMQNSIKSPLKKSRVEKVTNVQILVLFVLLLAMSLVSCVGAILWNVEGTWYFGTKDYSSHSLGFDLLVFIILYHNLIPISLLVTLEIVKYVQAMFINWDEDMHYKENNIYAIARTSNLNEELGQVKYLFSDKTGTLTCNIMKFKKCSIAGIIYGLSPSVLTESYEFNDPTLLQNFENGHPTKDYIKEFLTLLCVCHTVIPERDEDKIIYQASSPDEAALVKWVKKLGFVFTTRTPTSVTIEAVSSILNTFSCNRKRMSVIVRTPTGNLRLYCKGADTVIYERLSEDSLFMKETLTHLEHFAKGGLRTLCVAYTDLTEEEYQQWLTEYKKASSVIQDRMQSLEECYDKIEKKFLLLGATAIEDRLQARVPETIVTLLKANIRIWVLTGDKQETAINIAYSCKLISAQMPRIRLNTHSLEATQQAVTQNCEALGTLIGKENDLALIIDGETLKYALNFEVERSFLNLALSCRAVLCCRLSPLQKAEIVYLVKKHVGAITLAIGDGANDVGMIQMAHVGVGISGNEGMQATNNSDYSIAQVSSAGMSIEYRESIPETYPTCLFSYETTSMLAIFFSFVPMHFILWFAFVNGFSGQIIFEHWCISLYNVIFTSLPPFTLGIFEQCCSQKSLLTYPQLYTVSQTGKTFNTKVFWFQCINALVHSFILFWMPMKMLEHGNGFIYVVVTVCLKAGLDTLSWTKFSHLAIWGSIIIWMVFFAIYSFVWPTIPVAPEMTGQVSFINCHWEAVSFLILASSLASVHFSSVFFPSGPQSQ</sequence>
<dbReference type="GO" id="GO:0140326">
    <property type="term" value="F:ATPase-coupled intramembrane lipid transporter activity"/>
    <property type="evidence" value="ECO:0007669"/>
    <property type="project" value="UniProtKB-EC"/>
</dbReference>
<dbReference type="GO" id="GO:0015914">
    <property type="term" value="P:phospholipid transport"/>
    <property type="evidence" value="ECO:0007669"/>
    <property type="project" value="InterPro"/>
</dbReference>
<keyword evidence="8 18" id="KW-0547">Nucleotide-binding</keyword>
<organism evidence="23 24">
    <name type="scientific">Canis lupus familiaris</name>
    <name type="common">Dog</name>
    <name type="synonym">Canis familiaris</name>
    <dbReference type="NCBI Taxonomy" id="9615"/>
    <lineage>
        <taxon>Eukaryota</taxon>
        <taxon>Metazoa</taxon>
        <taxon>Chordata</taxon>
        <taxon>Craniata</taxon>
        <taxon>Vertebrata</taxon>
        <taxon>Euteleostomi</taxon>
        <taxon>Mammalia</taxon>
        <taxon>Eutheria</taxon>
        <taxon>Laurasiatheria</taxon>
        <taxon>Carnivora</taxon>
        <taxon>Caniformia</taxon>
        <taxon>Canidae</taxon>
        <taxon>Canis</taxon>
    </lineage>
</organism>
<keyword evidence="7 19" id="KW-0479">Metal-binding</keyword>
<dbReference type="Gene3D" id="3.40.50.1000">
    <property type="entry name" value="HAD superfamily/HAD-like"/>
    <property type="match status" value="1"/>
</dbReference>
<dbReference type="SUPFAM" id="SSF81665">
    <property type="entry name" value="Calcium ATPase, transmembrane domain M"/>
    <property type="match status" value="1"/>
</dbReference>
<reference evidence="23" key="2">
    <citation type="submission" date="2025-08" db="UniProtKB">
        <authorList>
            <consortium name="Ensembl"/>
        </authorList>
    </citation>
    <scope>IDENTIFICATION</scope>
</reference>
<dbReference type="InterPro" id="IPR032630">
    <property type="entry name" value="P_typ_ATPase_c"/>
</dbReference>
<evidence type="ECO:0000256" key="5">
    <source>
        <dbReference type="ARBA" id="ARBA00008109"/>
    </source>
</evidence>
<proteinExistence type="inferred from homology"/>
<comment type="catalytic activity">
    <reaction evidence="16">
        <text>a 1,2-diacyl-sn-glycero-3-phospho-L-serine(out) + ATP + H2O = a 1,2-diacyl-sn-glycero-3-phospho-L-serine(in) + ADP + phosphate + H(+)</text>
        <dbReference type="Rhea" id="RHEA:38567"/>
        <dbReference type="ChEBI" id="CHEBI:15377"/>
        <dbReference type="ChEBI" id="CHEBI:15378"/>
        <dbReference type="ChEBI" id="CHEBI:30616"/>
        <dbReference type="ChEBI" id="CHEBI:43474"/>
        <dbReference type="ChEBI" id="CHEBI:57262"/>
        <dbReference type="ChEBI" id="CHEBI:456216"/>
    </reaction>
    <physiologicalReaction direction="left-to-right" evidence="16">
        <dbReference type="Rhea" id="RHEA:38568"/>
    </physiologicalReaction>
</comment>
<dbReference type="PANTHER" id="PTHR24092:SF59">
    <property type="entry name" value="PHOSPHOLIPID-TRANSPORTING ATPASE"/>
    <property type="match status" value="1"/>
</dbReference>
<dbReference type="AlphaFoldDB" id="A0A8C0TKI4"/>
<feature type="binding site" evidence="18">
    <location>
        <position position="564"/>
    </location>
    <ligand>
        <name>ATP</name>
        <dbReference type="ChEBI" id="CHEBI:30616"/>
    </ligand>
</feature>
<evidence type="ECO:0000256" key="3">
    <source>
        <dbReference type="ARBA" id="ARBA00004308"/>
    </source>
</evidence>
<dbReference type="InterPro" id="IPR023214">
    <property type="entry name" value="HAD_sf"/>
</dbReference>
<feature type="binding site" evidence="18">
    <location>
        <position position="796"/>
    </location>
    <ligand>
        <name>ATP</name>
        <dbReference type="ChEBI" id="CHEBI:30616"/>
    </ligand>
</feature>
<reference evidence="23" key="1">
    <citation type="submission" date="2018-10" db="EMBL/GenBank/DDBJ databases">
        <title>De novo assembly of a Great Dane genome.</title>
        <authorList>
            <person name="Kidd J.M."/>
            <person name="Pendleton A.L."/>
            <person name="Shen F."/>
            <person name="Emery S."/>
        </authorList>
    </citation>
    <scope>NUCLEOTIDE SEQUENCE [LARGE SCALE GENOMIC DNA]</scope>
    <source>
        <strain evidence="23">Great Dane</strain>
    </source>
</reference>
<protein>
    <recommendedName>
        <fullName evidence="20">Phospholipid-transporting ATPase</fullName>
        <ecNumber evidence="20">7.6.2.1</ecNumber>
    </recommendedName>
</protein>
<evidence type="ECO:0000256" key="18">
    <source>
        <dbReference type="PIRSR" id="PIRSR606539-2"/>
    </source>
</evidence>
<comment type="catalytic activity">
    <reaction evidence="15 20">
        <text>ATP + H2O + phospholipidSide 1 = ADP + phosphate + phospholipidSide 2.</text>
        <dbReference type="EC" id="7.6.2.1"/>
    </reaction>
</comment>
<feature type="binding site" evidence="18">
    <location>
        <position position="678"/>
    </location>
    <ligand>
        <name>ATP</name>
        <dbReference type="ChEBI" id="CHEBI:30616"/>
    </ligand>
</feature>
<feature type="active site" description="4-aspartylphosphate intermediate" evidence="17">
    <location>
        <position position="422"/>
    </location>
</feature>
<dbReference type="GO" id="GO:0000287">
    <property type="term" value="F:magnesium ion binding"/>
    <property type="evidence" value="ECO:0007669"/>
    <property type="project" value="UniProtKB-UniRule"/>
</dbReference>
<name>A0A8C0TKI4_CANLF</name>
<dbReference type="PROSITE" id="PS00154">
    <property type="entry name" value="ATPASE_E1_E2"/>
    <property type="match status" value="1"/>
</dbReference>
<feature type="binding site" evidence="19">
    <location>
        <position position="793"/>
    </location>
    <ligand>
        <name>Mg(2+)</name>
        <dbReference type="ChEBI" id="CHEBI:18420"/>
    </ligand>
</feature>
<feature type="binding site" evidence="18">
    <location>
        <position position="507"/>
    </location>
    <ligand>
        <name>ATP</name>
        <dbReference type="ChEBI" id="CHEBI:30616"/>
    </ligand>
</feature>
<accession>A0A8C0TKI4</accession>
<dbReference type="InterPro" id="IPR036412">
    <property type="entry name" value="HAD-like_sf"/>
</dbReference>
<dbReference type="NCBIfam" id="TIGR01652">
    <property type="entry name" value="ATPase-Plipid"/>
    <property type="match status" value="1"/>
</dbReference>
<keyword evidence="10 19" id="KW-0460">Magnesium</keyword>
<evidence type="ECO:0000256" key="8">
    <source>
        <dbReference type="ARBA" id="ARBA00022741"/>
    </source>
</evidence>
<feature type="transmembrane region" description="Helical" evidence="20">
    <location>
        <begin position="312"/>
        <end position="337"/>
    </location>
</feature>
<evidence type="ECO:0000313" key="23">
    <source>
        <dbReference type="Ensembl" id="ENSCAFP00040036028.1"/>
    </source>
</evidence>
<evidence type="ECO:0000256" key="9">
    <source>
        <dbReference type="ARBA" id="ARBA00022840"/>
    </source>
</evidence>
<evidence type="ECO:0000313" key="24">
    <source>
        <dbReference type="Proteomes" id="UP000694542"/>
    </source>
</evidence>
<dbReference type="EC" id="7.6.2.1" evidence="20"/>
<feature type="transmembrane region" description="Helical" evidence="20">
    <location>
        <begin position="357"/>
        <end position="379"/>
    </location>
</feature>
<evidence type="ECO:0000256" key="6">
    <source>
        <dbReference type="ARBA" id="ARBA00022692"/>
    </source>
</evidence>
<dbReference type="InterPro" id="IPR032631">
    <property type="entry name" value="P-type_ATPase_N"/>
</dbReference>
<evidence type="ECO:0000256" key="19">
    <source>
        <dbReference type="PIRSR" id="PIRSR606539-3"/>
    </source>
</evidence>
<dbReference type="Gene3D" id="3.40.1110.10">
    <property type="entry name" value="Calcium-transporting ATPase, cytoplasmic domain N"/>
    <property type="match status" value="1"/>
</dbReference>
<dbReference type="NCBIfam" id="TIGR01494">
    <property type="entry name" value="ATPase_P-type"/>
    <property type="match status" value="1"/>
</dbReference>
<dbReference type="Ensembl" id="ENSCAFT00040041310.1">
    <property type="protein sequence ID" value="ENSCAFP00040036028.1"/>
    <property type="gene ID" value="ENSCAFG00040020531.1"/>
</dbReference>
<dbReference type="SUPFAM" id="SSF81660">
    <property type="entry name" value="Metal cation-transporting ATPase, ATP-binding domain N"/>
    <property type="match status" value="1"/>
</dbReference>
<feature type="transmembrane region" description="Helical" evidence="20">
    <location>
        <begin position="858"/>
        <end position="876"/>
    </location>
</feature>
<feature type="binding site" evidence="18">
    <location>
        <position position="677"/>
    </location>
    <ligand>
        <name>ATP</name>
        <dbReference type="ChEBI" id="CHEBI:30616"/>
    </ligand>
</feature>
<dbReference type="PRINTS" id="PR00119">
    <property type="entry name" value="CATATPASE"/>
</dbReference>
<dbReference type="PANTHER" id="PTHR24092">
    <property type="entry name" value="PROBABLE PHOSPHOLIPID-TRANSPORTING ATPASE"/>
    <property type="match status" value="1"/>
</dbReference>
<dbReference type="Proteomes" id="UP000694542">
    <property type="component" value="Chromosome 25"/>
</dbReference>
<feature type="binding site" evidence="18">
    <location>
        <position position="541"/>
    </location>
    <ligand>
        <name>ATP</name>
        <dbReference type="ChEBI" id="CHEBI:30616"/>
    </ligand>
</feature>
<feature type="binding site" evidence="18">
    <location>
        <position position="597"/>
    </location>
    <ligand>
        <name>ATP</name>
        <dbReference type="ChEBI" id="CHEBI:30616"/>
    </ligand>
</feature>
<evidence type="ECO:0000256" key="2">
    <source>
        <dbReference type="ARBA" id="ARBA00004141"/>
    </source>
</evidence>
<dbReference type="GO" id="GO:0016887">
    <property type="term" value="F:ATP hydrolysis activity"/>
    <property type="evidence" value="ECO:0007669"/>
    <property type="project" value="InterPro"/>
</dbReference>
<keyword evidence="6 20" id="KW-0812">Transmembrane</keyword>
<dbReference type="Pfam" id="PF13246">
    <property type="entry name" value="Cation_ATPase"/>
    <property type="match status" value="1"/>
</dbReference>
<evidence type="ECO:0000256" key="15">
    <source>
        <dbReference type="ARBA" id="ARBA00034036"/>
    </source>
</evidence>
<evidence type="ECO:0000256" key="10">
    <source>
        <dbReference type="ARBA" id="ARBA00022842"/>
    </source>
</evidence>
<feature type="transmembrane region" description="Helical" evidence="20">
    <location>
        <begin position="938"/>
        <end position="955"/>
    </location>
</feature>
<evidence type="ECO:0000256" key="1">
    <source>
        <dbReference type="ARBA" id="ARBA00001946"/>
    </source>
</evidence>
<evidence type="ECO:0000256" key="7">
    <source>
        <dbReference type="ARBA" id="ARBA00022723"/>
    </source>
</evidence>
<evidence type="ECO:0000259" key="22">
    <source>
        <dbReference type="Pfam" id="PF16212"/>
    </source>
</evidence>
<dbReference type="GO" id="GO:0005794">
    <property type="term" value="C:Golgi apparatus"/>
    <property type="evidence" value="ECO:0007669"/>
    <property type="project" value="UniProtKB-SubCell"/>
</dbReference>
<feature type="binding site" evidence="18">
    <location>
        <position position="797"/>
    </location>
    <ligand>
        <name>ATP</name>
        <dbReference type="ChEBI" id="CHEBI:30616"/>
    </ligand>
</feature>
<feature type="transmembrane region" description="Helical" evidence="20">
    <location>
        <begin position="1031"/>
        <end position="1053"/>
    </location>
</feature>
<feature type="transmembrane region" description="Helical" evidence="20">
    <location>
        <begin position="52"/>
        <end position="81"/>
    </location>
</feature>
<dbReference type="InterPro" id="IPR008250">
    <property type="entry name" value="ATPase_P-typ_transduc_dom_A_sf"/>
</dbReference>
<comment type="cofactor">
    <cofactor evidence="1 19">
        <name>Mg(2+)</name>
        <dbReference type="ChEBI" id="CHEBI:18420"/>
    </cofactor>
</comment>
<feature type="transmembrane region" description="Helical" evidence="20">
    <location>
        <begin position="991"/>
        <end position="1010"/>
    </location>
</feature>
<dbReference type="Gene3D" id="2.70.150.10">
    <property type="entry name" value="Calcium-transporting ATPase, cytoplasmic transduction domain A"/>
    <property type="match status" value="1"/>
</dbReference>
<comment type="subcellular location">
    <subcellularLocation>
        <location evidence="3">Endomembrane system</location>
    </subcellularLocation>
    <subcellularLocation>
        <location evidence="4">Golgi apparatus</location>
    </subcellularLocation>
    <subcellularLocation>
        <location evidence="2 20">Membrane</location>
        <topology evidence="2 20">Multi-pass membrane protein</topology>
    </subcellularLocation>
</comment>
<dbReference type="CDD" id="cd02073">
    <property type="entry name" value="P-type_ATPase_APLT_Dnf-like"/>
    <property type="match status" value="1"/>
</dbReference>
<dbReference type="FunFam" id="3.40.1110.10:FF:000126">
    <property type="entry name" value="Phospholipid-transporting ATPase"/>
    <property type="match status" value="1"/>
</dbReference>
<dbReference type="GO" id="GO:0016020">
    <property type="term" value="C:membrane"/>
    <property type="evidence" value="ECO:0007669"/>
    <property type="project" value="UniProtKB-SubCell"/>
</dbReference>
<evidence type="ECO:0000256" key="12">
    <source>
        <dbReference type="ARBA" id="ARBA00022989"/>
    </source>
</evidence>
<feature type="binding site" evidence="19">
    <location>
        <position position="797"/>
    </location>
    <ligand>
        <name>Mg(2+)</name>
        <dbReference type="ChEBI" id="CHEBI:18420"/>
    </ligand>
</feature>
<dbReference type="FunFam" id="3.40.50.1000:FF:000010">
    <property type="entry name" value="Phospholipid-transporting ATPase"/>
    <property type="match status" value="1"/>
</dbReference>
<keyword evidence="14 20" id="KW-0472">Membrane</keyword>
<feature type="binding site" evidence="18">
    <location>
        <position position="767"/>
    </location>
    <ligand>
        <name>ATP</name>
        <dbReference type="ChEBI" id="CHEBI:30616"/>
    </ligand>
</feature>
<keyword evidence="9 18" id="KW-0067">ATP-binding</keyword>
<feature type="transmembrane region" description="Helical" evidence="20">
    <location>
        <begin position="93"/>
        <end position="115"/>
    </location>
</feature>
<feature type="domain" description="P-type ATPase N-terminal" evidence="21">
    <location>
        <begin position="80"/>
        <end position="127"/>
    </location>
</feature>
<feature type="binding site" evidence="18">
    <location>
        <position position="422"/>
    </location>
    <ligand>
        <name>ATP</name>
        <dbReference type="ChEBI" id="CHEBI:30616"/>
    </ligand>
</feature>
<feature type="transmembrane region" description="Helical" evidence="20">
    <location>
        <begin position="967"/>
        <end position="985"/>
    </location>
</feature>
<feature type="domain" description="P-type ATPase C-terminal" evidence="22">
    <location>
        <begin position="864"/>
        <end position="1039"/>
    </location>
</feature>
<evidence type="ECO:0000256" key="14">
    <source>
        <dbReference type="ARBA" id="ARBA00023136"/>
    </source>
</evidence>
<evidence type="ECO:0000256" key="11">
    <source>
        <dbReference type="ARBA" id="ARBA00022967"/>
    </source>
</evidence>
<evidence type="ECO:0000259" key="21">
    <source>
        <dbReference type="Pfam" id="PF16209"/>
    </source>
</evidence>
<evidence type="ECO:0000256" key="4">
    <source>
        <dbReference type="ARBA" id="ARBA00004555"/>
    </source>
</evidence>
<dbReference type="InterPro" id="IPR006539">
    <property type="entry name" value="P-type_ATPase_IV"/>
</dbReference>
<feature type="binding site" evidence="18">
    <location>
        <position position="423"/>
    </location>
    <ligand>
        <name>ATP</name>
        <dbReference type="ChEBI" id="CHEBI:30616"/>
    </ligand>
</feature>
<dbReference type="InterPro" id="IPR023299">
    <property type="entry name" value="ATPase_P-typ_cyto_dom_N"/>
</dbReference>
<evidence type="ECO:0000256" key="20">
    <source>
        <dbReference type="RuleBase" id="RU362033"/>
    </source>
</evidence>
<dbReference type="Pfam" id="PF16209">
    <property type="entry name" value="PhoLip_ATPase_N"/>
    <property type="match status" value="1"/>
</dbReference>
<dbReference type="SUPFAM" id="SSF81653">
    <property type="entry name" value="Calcium ATPase, transduction domain A"/>
    <property type="match status" value="1"/>
</dbReference>
<keyword evidence="11 20" id="KW-1278">Translocase</keyword>
<evidence type="ECO:0000256" key="16">
    <source>
        <dbReference type="ARBA" id="ARBA00051303"/>
    </source>
</evidence>
<dbReference type="InterPro" id="IPR044492">
    <property type="entry name" value="P_typ_ATPase_HD_dom"/>
</dbReference>
<comment type="similarity">
    <text evidence="5 20">Belongs to the cation transport ATPase (P-type) (TC 3.A.3) family. Type IV subfamily.</text>
</comment>
<keyword evidence="13" id="KW-0333">Golgi apparatus</keyword>
<evidence type="ECO:0000256" key="13">
    <source>
        <dbReference type="ARBA" id="ARBA00023034"/>
    </source>
</evidence>
<dbReference type="SFLD" id="SFLDS00003">
    <property type="entry name" value="Haloacid_Dehalogenase"/>
    <property type="match status" value="1"/>
</dbReference>
<feature type="binding site" evidence="18">
    <location>
        <position position="424"/>
    </location>
    <ligand>
        <name>ATP</name>
        <dbReference type="ChEBI" id="CHEBI:30616"/>
    </ligand>
</feature>
<evidence type="ECO:0000256" key="17">
    <source>
        <dbReference type="PIRSR" id="PIRSR606539-1"/>
    </source>
</evidence>
<dbReference type="GO" id="GO:0005524">
    <property type="term" value="F:ATP binding"/>
    <property type="evidence" value="ECO:0007669"/>
    <property type="project" value="UniProtKB-UniRule"/>
</dbReference>
<feature type="binding site" evidence="18">
    <location>
        <position position="679"/>
    </location>
    <ligand>
        <name>ATP</name>
        <dbReference type="ChEBI" id="CHEBI:30616"/>
    </ligand>
</feature>
<feature type="binding site" evidence="18">
    <location>
        <position position="773"/>
    </location>
    <ligand>
        <name>ATP</name>
        <dbReference type="ChEBI" id="CHEBI:30616"/>
    </ligand>
</feature>
<dbReference type="SFLD" id="SFLDF00027">
    <property type="entry name" value="p-type_atpase"/>
    <property type="match status" value="1"/>
</dbReference>
<dbReference type="FunFam" id="2.70.150.10:FF:000094">
    <property type="entry name" value="Phospholipid-transporting ATPase"/>
    <property type="match status" value="1"/>
</dbReference>
<dbReference type="InterPro" id="IPR018303">
    <property type="entry name" value="ATPase_P-typ_P_site"/>
</dbReference>
<keyword evidence="12 20" id="KW-1133">Transmembrane helix</keyword>
<dbReference type="InterPro" id="IPR001757">
    <property type="entry name" value="P_typ_ATPase"/>
</dbReference>
<dbReference type="InterPro" id="IPR023298">
    <property type="entry name" value="ATPase_P-typ_TM_dom_sf"/>
</dbReference>
<dbReference type="Pfam" id="PF16212">
    <property type="entry name" value="PhoLip_ATPase_C"/>
    <property type="match status" value="1"/>
</dbReference>
<dbReference type="SUPFAM" id="SSF56784">
    <property type="entry name" value="HAD-like"/>
    <property type="match status" value="1"/>
</dbReference>
<dbReference type="SFLD" id="SFLDG00002">
    <property type="entry name" value="C1.7:_P-type_atpase_like"/>
    <property type="match status" value="1"/>
</dbReference>